<evidence type="ECO:0000313" key="3">
    <source>
        <dbReference type="Proteomes" id="UP000321570"/>
    </source>
</evidence>
<evidence type="ECO:0000256" key="1">
    <source>
        <dbReference type="SAM" id="MobiDB-lite"/>
    </source>
</evidence>
<reference evidence="2 3" key="1">
    <citation type="submission" date="2019-07" db="EMBL/GenBank/DDBJ databases">
        <authorList>
            <person name="Jastrzebski P J."/>
            <person name="Paukszto L."/>
            <person name="Jastrzebski P J."/>
        </authorList>
    </citation>
    <scope>NUCLEOTIDE SEQUENCE [LARGE SCALE GENOMIC DNA]</scope>
    <source>
        <strain evidence="2 3">WMS-il1</strain>
    </source>
</reference>
<feature type="region of interest" description="Disordered" evidence="1">
    <location>
        <begin position="1"/>
        <end position="31"/>
    </location>
</feature>
<protein>
    <submittedName>
        <fullName evidence="2">Uncharacterized protein</fullName>
    </submittedName>
</protein>
<gene>
    <name evidence="2" type="ORF">WMSIL1_LOCUS184</name>
</gene>
<organism evidence="2 3">
    <name type="scientific">Hymenolepis diminuta</name>
    <name type="common">Rat tapeworm</name>
    <dbReference type="NCBI Taxonomy" id="6216"/>
    <lineage>
        <taxon>Eukaryota</taxon>
        <taxon>Metazoa</taxon>
        <taxon>Spiralia</taxon>
        <taxon>Lophotrochozoa</taxon>
        <taxon>Platyhelminthes</taxon>
        <taxon>Cestoda</taxon>
        <taxon>Eucestoda</taxon>
        <taxon>Cyclophyllidea</taxon>
        <taxon>Hymenolepididae</taxon>
        <taxon>Hymenolepis</taxon>
    </lineage>
</organism>
<accession>A0A564XV06</accession>
<evidence type="ECO:0000313" key="2">
    <source>
        <dbReference type="EMBL" id="VUZ38800.1"/>
    </source>
</evidence>
<proteinExistence type="predicted"/>
<dbReference type="Proteomes" id="UP000321570">
    <property type="component" value="Unassembled WGS sequence"/>
</dbReference>
<dbReference type="AlphaFoldDB" id="A0A564XV06"/>
<dbReference type="EMBL" id="CABIJS010000007">
    <property type="protein sequence ID" value="VUZ38800.1"/>
    <property type="molecule type" value="Genomic_DNA"/>
</dbReference>
<name>A0A564XV06_HYMDI</name>
<feature type="region of interest" description="Disordered" evidence="1">
    <location>
        <begin position="56"/>
        <end position="92"/>
    </location>
</feature>
<sequence length="125" mass="14069">MGDFGGLPSNGFSHLNRIRPHSKDNNADPPLEINSRRIHTLFSIHWCEGTPFPLLDSSSSSSSTITRPPRQQFRGAESPLVPSHSTDDQDPSVWKVDSNTQLSFFNHVCQRRPPGRRGQLFLHHS</sequence>
<keyword evidence="3" id="KW-1185">Reference proteome</keyword>